<evidence type="ECO:0000259" key="7">
    <source>
        <dbReference type="Pfam" id="PF24883"/>
    </source>
</evidence>
<evidence type="ECO:0000259" key="6">
    <source>
        <dbReference type="Pfam" id="PF17109"/>
    </source>
</evidence>
<dbReference type="InterPro" id="IPR027417">
    <property type="entry name" value="P-loop_NTPase"/>
</dbReference>
<dbReference type="SUPFAM" id="SSF48452">
    <property type="entry name" value="TPR-like"/>
    <property type="match status" value="1"/>
</dbReference>
<dbReference type="InterPro" id="IPR043145">
    <property type="entry name" value="Znf_ZZ_sf"/>
</dbReference>
<feature type="compositionally biased region" description="Basic and acidic residues" evidence="5">
    <location>
        <begin position="705"/>
        <end position="714"/>
    </location>
</feature>
<evidence type="ECO:0000256" key="2">
    <source>
        <dbReference type="ARBA" id="ARBA00022737"/>
    </source>
</evidence>
<dbReference type="Proteomes" id="UP000799778">
    <property type="component" value="Unassembled WGS sequence"/>
</dbReference>
<dbReference type="GO" id="GO:0008270">
    <property type="term" value="F:zinc ion binding"/>
    <property type="evidence" value="ECO:0007669"/>
    <property type="project" value="UniProtKB-KW"/>
</dbReference>
<feature type="region of interest" description="Disordered" evidence="5">
    <location>
        <begin position="1361"/>
        <end position="1513"/>
    </location>
</feature>
<keyword evidence="3" id="KW-0863">Zinc-finger</keyword>
<dbReference type="Pfam" id="PF24883">
    <property type="entry name" value="NPHP3_N"/>
    <property type="match status" value="1"/>
</dbReference>
<evidence type="ECO:0008006" key="10">
    <source>
        <dbReference type="Google" id="ProtNLM"/>
    </source>
</evidence>
<dbReference type="InterPro" id="IPR011990">
    <property type="entry name" value="TPR-like_helical_dom_sf"/>
</dbReference>
<feature type="compositionally biased region" description="Basic and acidic residues" evidence="5">
    <location>
        <begin position="1419"/>
        <end position="1438"/>
    </location>
</feature>
<dbReference type="Gene3D" id="3.30.60.90">
    <property type="match status" value="1"/>
</dbReference>
<feature type="compositionally biased region" description="Low complexity" evidence="5">
    <location>
        <begin position="312"/>
        <end position="322"/>
    </location>
</feature>
<dbReference type="GeneID" id="54291321"/>
<feature type="domain" description="Nephrocystin 3-like N-terminal" evidence="7">
    <location>
        <begin position="375"/>
        <end position="534"/>
    </location>
</feature>
<keyword evidence="4" id="KW-0862">Zinc</keyword>
<dbReference type="Pfam" id="PF17109">
    <property type="entry name" value="Goodbye"/>
    <property type="match status" value="1"/>
</dbReference>
<evidence type="ECO:0000256" key="5">
    <source>
        <dbReference type="SAM" id="MobiDB-lite"/>
    </source>
</evidence>
<dbReference type="SUPFAM" id="SSF52540">
    <property type="entry name" value="P-loop containing nucleoside triphosphate hydrolases"/>
    <property type="match status" value="1"/>
</dbReference>
<dbReference type="OrthoDB" id="448455at2759"/>
<organism evidence="8 9">
    <name type="scientific">Aaosphaeria arxii CBS 175.79</name>
    <dbReference type="NCBI Taxonomy" id="1450172"/>
    <lineage>
        <taxon>Eukaryota</taxon>
        <taxon>Fungi</taxon>
        <taxon>Dikarya</taxon>
        <taxon>Ascomycota</taxon>
        <taxon>Pezizomycotina</taxon>
        <taxon>Dothideomycetes</taxon>
        <taxon>Pleosporomycetidae</taxon>
        <taxon>Pleosporales</taxon>
        <taxon>Pleosporales incertae sedis</taxon>
        <taxon>Aaosphaeria</taxon>
    </lineage>
</organism>
<feature type="compositionally biased region" description="Polar residues" evidence="5">
    <location>
        <begin position="1365"/>
        <end position="1375"/>
    </location>
</feature>
<feature type="region of interest" description="Disordered" evidence="5">
    <location>
        <begin position="305"/>
        <end position="333"/>
    </location>
</feature>
<keyword evidence="1" id="KW-0479">Metal-binding</keyword>
<proteinExistence type="predicted"/>
<feature type="compositionally biased region" description="Acidic residues" evidence="5">
    <location>
        <begin position="1493"/>
        <end position="1512"/>
    </location>
</feature>
<keyword evidence="2" id="KW-0677">Repeat</keyword>
<dbReference type="InterPro" id="IPR031350">
    <property type="entry name" value="Goodbye_dom"/>
</dbReference>
<dbReference type="EMBL" id="ML978070">
    <property type="protein sequence ID" value="KAF2014213.1"/>
    <property type="molecule type" value="Genomic_DNA"/>
</dbReference>
<dbReference type="Gene3D" id="3.40.50.300">
    <property type="entry name" value="P-loop containing nucleotide triphosphate hydrolases"/>
    <property type="match status" value="1"/>
</dbReference>
<dbReference type="Gene3D" id="1.25.40.10">
    <property type="entry name" value="Tetratricopeptide repeat domain"/>
    <property type="match status" value="1"/>
</dbReference>
<dbReference type="InterPro" id="IPR056884">
    <property type="entry name" value="NPHP3-like_N"/>
</dbReference>
<reference evidence="8" key="1">
    <citation type="journal article" date="2020" name="Stud. Mycol.">
        <title>101 Dothideomycetes genomes: a test case for predicting lifestyles and emergence of pathogens.</title>
        <authorList>
            <person name="Haridas S."/>
            <person name="Albert R."/>
            <person name="Binder M."/>
            <person name="Bloem J."/>
            <person name="Labutti K."/>
            <person name="Salamov A."/>
            <person name="Andreopoulos B."/>
            <person name="Baker S."/>
            <person name="Barry K."/>
            <person name="Bills G."/>
            <person name="Bluhm B."/>
            <person name="Cannon C."/>
            <person name="Castanera R."/>
            <person name="Culley D."/>
            <person name="Daum C."/>
            <person name="Ezra D."/>
            <person name="Gonzalez J."/>
            <person name="Henrissat B."/>
            <person name="Kuo A."/>
            <person name="Liang C."/>
            <person name="Lipzen A."/>
            <person name="Lutzoni F."/>
            <person name="Magnuson J."/>
            <person name="Mondo S."/>
            <person name="Nolan M."/>
            <person name="Ohm R."/>
            <person name="Pangilinan J."/>
            <person name="Park H.-J."/>
            <person name="Ramirez L."/>
            <person name="Alfaro M."/>
            <person name="Sun H."/>
            <person name="Tritt A."/>
            <person name="Yoshinaga Y."/>
            <person name="Zwiers L.-H."/>
            <person name="Turgeon B."/>
            <person name="Goodwin S."/>
            <person name="Spatafora J."/>
            <person name="Crous P."/>
            <person name="Grigoriev I."/>
        </authorList>
    </citation>
    <scope>NUCLEOTIDE SEQUENCE</scope>
    <source>
        <strain evidence="8">CBS 175.79</strain>
    </source>
</reference>
<feature type="compositionally biased region" description="Acidic residues" evidence="5">
    <location>
        <begin position="1380"/>
        <end position="1396"/>
    </location>
</feature>
<evidence type="ECO:0000256" key="3">
    <source>
        <dbReference type="ARBA" id="ARBA00022771"/>
    </source>
</evidence>
<accession>A0A6A5XMP2</accession>
<feature type="domain" description="Fungal STAND N-terminal Goodbye" evidence="6">
    <location>
        <begin position="17"/>
        <end position="139"/>
    </location>
</feature>
<keyword evidence="9" id="KW-1185">Reference proteome</keyword>
<sequence>MGADGPQSEATDLGALWTKAILDYKNKTGTDLTHMKAMSMSQVQQNAEGSMQKFKSFRHGGGKMDKVRTAFGNHLDAMQKCMAGIEAVGAAAGAFPPAMPVGLIFMAAGRLLAAFAGVKADYDKVEQFFAVSNRFFDRLSLIENKGAGHGPMMRAIVRVFSAQLSICGTVEAKIKESASRLKQFFNNLWNMEDPELAGQYGSMQNAIEELDQTVGYASYAAIKDTQDVTEEMSSSIDEIDANIKKFRDQLGQDVQKLYESSLDIKAEISVLRTDQRAGFSFVTEQNSTYHAETIKLLKSIQSTQLEKSRPVGQGSKAKQQKGSGKGDAGDKKNKALKGIKNFFDGKSEVFPEWRDAHKENAAQNREMKESCIAKTGDWLLETEEFQSWSDGKNPFLWLHGSEGIGKSFLVQAALQKLSAREDATVAYFYFKEDFAYLQSVQNAFASVAMQIAEQDAKYAESVAAKLKDADSSPDTPTWKRFFLQPFPSSSSNTEQLFIIFDGLDEAPEQQRQALLEFVDNLKEEASRVHVMVTSQPTSLNNVEELNPLTLEVTKELMTQDIRYLVRDRLKSLARLRKFSLPTKKYIRKRVVAQADGMLYVEHMLRRLSYIGREGAVRKDLENMPENLHALYKLMLDECRRYRTPEQYEALKKLFAWLAFSKRSLSLAEASELVKLTIKDKDDDFDVEAETIGRSARLLELSGPRTAEDETKDETKDDDNDDEGEDQITEIDDKERSITFQERSLRQYFKALSVEENHGEELRTPASAAHLTILTMCIDVLMDSAKLGVTAPDDSILEIRGYALKFWHEHFNEIDLESASGEDLARVLATLKKVLTNENNIANLFQRTIYAATAYPERSEEGTRPWYDRVQPWAAKAVTNSPPELDPEVKSWAADIAGDSGELLLPLAQGHLNDWIVQNEAFFLGEAYLFAQETLKLCNRFTPAEDDPKAEIFSILNAFGEREENFQTLRAIGFQLDNASTTLEDERKLEVQQEAIDYLNKSIETTGDDFFEKSATYMLLILCYARKLDWQKAIDSTENSLLYFKKAHEGATPEKLKVLEGFVYEWWFYTEKAGYLDKAGSKDEALEMYNEARRLVSSTKEEILDGWYLDEITRILDESVDPDGQRLMKVLKEWTEKERNAWVTYCINLNLGIDVLGRMYRAAKLTGEMDLVIEWLVTIEKTIPPKSFLAFKFKLTLAEVHSKVLKDDEKAKEALHAALEMHPKVDGSDEDAVTFFISSARMDLAALIWNQFRASSDPERKEALLGEIKSLPGMRTEDELRESHIGMLVANMLRIMGPAREYHRQMQLIFKTCIDGLEDDVSYNDSDSLRLLAKVLSSLDGLEHDARITISSQFSIMDRNIHDNESSNAGSENGDGSNAGDDAEGAPDVDAVNEEPSPEANPDGGEAKAGNGEGQTSADMKPEEKSVEEPPKQERHDTPLDGSESPQVNGSTDNKEATSENVDESKADSTDVDNKDGDKPAEGEANGTDAEADKSDEEGDEEKEDEDEDDQDIGEYYVGCDGGCGTSISRYTESFYLCLVCPNVDLCEDCHTKRQAWNRGESEPSWQSFCGDHHHYIKTPMKNWRGIKDGVIRIGEEETTVKEWIKGLKEERWPAAWNNYWTRQSGLKDIDDGE</sequence>
<dbReference type="PANTHER" id="PTHR10039:SF17">
    <property type="entry name" value="FUNGAL STAND N-TERMINAL GOODBYE DOMAIN-CONTAINING PROTEIN-RELATED"/>
    <property type="match status" value="1"/>
</dbReference>
<evidence type="ECO:0000313" key="8">
    <source>
        <dbReference type="EMBL" id="KAF2014213.1"/>
    </source>
</evidence>
<dbReference type="PANTHER" id="PTHR10039">
    <property type="entry name" value="AMELOGENIN"/>
    <property type="match status" value="1"/>
</dbReference>
<protein>
    <recommendedName>
        <fullName evidence="10">NACHT domain-containing protein</fullName>
    </recommendedName>
</protein>
<evidence type="ECO:0000256" key="1">
    <source>
        <dbReference type="ARBA" id="ARBA00022723"/>
    </source>
</evidence>
<feature type="compositionally biased region" description="Acidic residues" evidence="5">
    <location>
        <begin position="715"/>
        <end position="726"/>
    </location>
</feature>
<feature type="region of interest" description="Disordered" evidence="5">
    <location>
        <begin position="697"/>
        <end position="726"/>
    </location>
</feature>
<evidence type="ECO:0000313" key="9">
    <source>
        <dbReference type="Proteomes" id="UP000799778"/>
    </source>
</evidence>
<dbReference type="RefSeq" id="XP_033382552.1">
    <property type="nucleotide sequence ID" value="XM_033533924.1"/>
</dbReference>
<evidence type="ECO:0000256" key="4">
    <source>
        <dbReference type="ARBA" id="ARBA00022833"/>
    </source>
</evidence>
<name>A0A6A5XMP2_9PLEO</name>
<feature type="compositionally biased region" description="Basic and acidic residues" evidence="5">
    <location>
        <begin position="1452"/>
        <end position="1481"/>
    </location>
</feature>
<gene>
    <name evidence="8" type="ORF">BU24DRAFT_492906</name>
</gene>